<proteinExistence type="predicted"/>
<keyword evidence="3" id="KW-1185">Reference proteome</keyword>
<dbReference type="EMBL" id="OX465077">
    <property type="protein sequence ID" value="CAI9266974.1"/>
    <property type="molecule type" value="Genomic_DNA"/>
</dbReference>
<evidence type="ECO:0000313" key="2">
    <source>
        <dbReference type="EMBL" id="CAI9266974.1"/>
    </source>
</evidence>
<name>A0AA35UYG0_LACSI</name>
<organism evidence="2 3">
    <name type="scientific">Lactuca saligna</name>
    <name type="common">Willowleaf lettuce</name>
    <dbReference type="NCBI Taxonomy" id="75948"/>
    <lineage>
        <taxon>Eukaryota</taxon>
        <taxon>Viridiplantae</taxon>
        <taxon>Streptophyta</taxon>
        <taxon>Embryophyta</taxon>
        <taxon>Tracheophyta</taxon>
        <taxon>Spermatophyta</taxon>
        <taxon>Magnoliopsida</taxon>
        <taxon>eudicotyledons</taxon>
        <taxon>Gunneridae</taxon>
        <taxon>Pentapetalae</taxon>
        <taxon>asterids</taxon>
        <taxon>campanulids</taxon>
        <taxon>Asterales</taxon>
        <taxon>Asteraceae</taxon>
        <taxon>Cichorioideae</taxon>
        <taxon>Cichorieae</taxon>
        <taxon>Lactucinae</taxon>
        <taxon>Lactuca</taxon>
    </lineage>
</organism>
<sequence length="188" mass="21471">MKFLTVKLTKRVPFFRHVTGDFIEKIEKLEINMGVFGRQVQEDFEDVYVDDEMMGEDEMLEGLKRDYGDEEYAVKGVLQKNDELFSEFKNEGSGRTKDKEHGFDEDVSKGADDSGNEGGIYPVRALGIYVDKKDDGGSFNITIVEKVDSTNHLTCSRFLEHTEVLAKSTEMTDEAVLNNYRRETKKGK</sequence>
<feature type="region of interest" description="Disordered" evidence="1">
    <location>
        <begin position="89"/>
        <end position="116"/>
    </location>
</feature>
<dbReference type="AlphaFoldDB" id="A0AA35UYG0"/>
<reference evidence="2" key="1">
    <citation type="submission" date="2023-04" db="EMBL/GenBank/DDBJ databases">
        <authorList>
            <person name="Vijverberg K."/>
            <person name="Xiong W."/>
            <person name="Schranz E."/>
        </authorList>
    </citation>
    <scope>NUCLEOTIDE SEQUENCE</scope>
</reference>
<protein>
    <submittedName>
        <fullName evidence="2">Uncharacterized protein</fullName>
    </submittedName>
</protein>
<accession>A0AA35UYG0</accession>
<gene>
    <name evidence="2" type="ORF">LSALG_LOCUS7491</name>
</gene>
<feature type="compositionally biased region" description="Basic and acidic residues" evidence="1">
    <location>
        <begin position="89"/>
        <end position="112"/>
    </location>
</feature>
<evidence type="ECO:0000256" key="1">
    <source>
        <dbReference type="SAM" id="MobiDB-lite"/>
    </source>
</evidence>
<evidence type="ECO:0000313" key="3">
    <source>
        <dbReference type="Proteomes" id="UP001177003"/>
    </source>
</evidence>
<dbReference type="Proteomes" id="UP001177003">
    <property type="component" value="Chromosome 1"/>
</dbReference>